<accession>A0A139XX97</accession>
<dbReference type="AlphaFoldDB" id="A0A139XX97"/>
<evidence type="ECO:0000313" key="3">
    <source>
        <dbReference type="Proteomes" id="UP000074247"/>
    </source>
</evidence>
<evidence type="ECO:0000256" key="1">
    <source>
        <dbReference type="SAM" id="MobiDB-lite"/>
    </source>
</evidence>
<evidence type="ECO:0000313" key="2">
    <source>
        <dbReference type="EMBL" id="KYF43408.1"/>
    </source>
</evidence>
<dbReference type="EMBL" id="AGQS02004696">
    <property type="protein sequence ID" value="KYF43408.1"/>
    <property type="molecule type" value="Genomic_DNA"/>
</dbReference>
<feature type="region of interest" description="Disordered" evidence="1">
    <location>
        <begin position="95"/>
        <end position="153"/>
    </location>
</feature>
<feature type="non-terminal residue" evidence="2">
    <location>
        <position position="1"/>
    </location>
</feature>
<name>A0A139XX97_TOXGO</name>
<organism evidence="2 3">
    <name type="scientific">Toxoplasma gondii ARI</name>
    <dbReference type="NCBI Taxonomy" id="1074872"/>
    <lineage>
        <taxon>Eukaryota</taxon>
        <taxon>Sar</taxon>
        <taxon>Alveolata</taxon>
        <taxon>Apicomplexa</taxon>
        <taxon>Conoidasida</taxon>
        <taxon>Coccidia</taxon>
        <taxon>Eucoccidiorida</taxon>
        <taxon>Eimeriorina</taxon>
        <taxon>Sarcocystidae</taxon>
        <taxon>Toxoplasma</taxon>
    </lineage>
</organism>
<gene>
    <name evidence="2" type="ORF">TGARI_365140</name>
</gene>
<reference evidence="2 3" key="1">
    <citation type="journal article" date="2016" name="Nat. Commun.">
        <title>Local admixture of amplified and diversified secreted pathogenesis determinants shapes mosaic Toxoplasma gondii genomes.</title>
        <authorList>
            <person name="Lorenzi H."/>
            <person name="Khan A."/>
            <person name="Behnke M.S."/>
            <person name="Namasivayam S."/>
            <person name="Swapna L.S."/>
            <person name="Hadjithomas M."/>
            <person name="Karamycheva S."/>
            <person name="Pinney D."/>
            <person name="Brunk B.P."/>
            <person name="Ajioka J.W."/>
            <person name="Ajzenberg D."/>
            <person name="Boothroyd J.C."/>
            <person name="Boyle J.P."/>
            <person name="Darde M.L."/>
            <person name="Diaz-Miranda M.A."/>
            <person name="Dubey J.P."/>
            <person name="Fritz H.M."/>
            <person name="Gennari S.M."/>
            <person name="Gregory B.D."/>
            <person name="Kim K."/>
            <person name="Saeij J.P."/>
            <person name="Su C."/>
            <person name="White M.W."/>
            <person name="Zhu X.Q."/>
            <person name="Howe D.K."/>
            <person name="Rosenthal B.M."/>
            <person name="Grigg M.E."/>
            <person name="Parkinson J."/>
            <person name="Liu L."/>
            <person name="Kissinger J.C."/>
            <person name="Roos D.S."/>
            <person name="Sibley L.D."/>
        </authorList>
    </citation>
    <scope>NUCLEOTIDE SEQUENCE [LARGE SCALE GENOMIC DNA]</scope>
    <source>
        <strain evidence="2 3">ARI</strain>
    </source>
</reference>
<comment type="caution">
    <text evidence="2">The sequence shown here is derived from an EMBL/GenBank/DDBJ whole genome shotgun (WGS) entry which is preliminary data.</text>
</comment>
<feature type="compositionally biased region" description="Basic and acidic residues" evidence="1">
    <location>
        <begin position="126"/>
        <end position="153"/>
    </location>
</feature>
<proteinExistence type="predicted"/>
<dbReference type="VEuPathDB" id="ToxoDB:TGARI_365140"/>
<protein>
    <submittedName>
        <fullName evidence="2">Uncharacterized protein</fullName>
    </submittedName>
</protein>
<dbReference type="Proteomes" id="UP000074247">
    <property type="component" value="Unassembled WGS sequence"/>
</dbReference>
<sequence>ALVCEFARSLTGHEHAEGDVDGKLPASDAEAERYDLVTCARDHVPGTGETTQERQTACERYADPPPEAVGWTAVESLAMKPAASSVLLTALRQVSSRELVPESETGVYTGIGAGRGPPKSSTQRAMEAKTESPTTGRRENYRDEKRQTDEKGK</sequence>